<dbReference type="InterPro" id="IPR036013">
    <property type="entry name" value="Band_7/SPFH_dom_sf"/>
</dbReference>
<evidence type="ECO:0000259" key="8">
    <source>
        <dbReference type="Pfam" id="PF01145"/>
    </source>
</evidence>
<feature type="compositionally biased region" description="Gly residues" evidence="7">
    <location>
        <begin position="84"/>
        <end position="112"/>
    </location>
</feature>
<keyword evidence="4 5" id="KW-0472">Membrane</keyword>
<feature type="coiled-coil region" evidence="6">
    <location>
        <begin position="277"/>
        <end position="304"/>
    </location>
</feature>
<feature type="domain" description="Band 7" evidence="8">
    <location>
        <begin position="148"/>
        <end position="252"/>
    </location>
</feature>
<dbReference type="InterPro" id="IPR027705">
    <property type="entry name" value="Flotillin_fam"/>
</dbReference>
<dbReference type="InParanoid" id="A0A2P5BKI2"/>
<evidence type="ECO:0000313" key="9">
    <source>
        <dbReference type="EMBL" id="PON49290.1"/>
    </source>
</evidence>
<dbReference type="EMBL" id="JXTC01000504">
    <property type="protein sequence ID" value="PON49290.1"/>
    <property type="molecule type" value="Genomic_DNA"/>
</dbReference>
<protein>
    <recommendedName>
        <fullName evidence="5">Flotillin-like</fullName>
    </recommendedName>
</protein>
<feature type="compositionally biased region" description="Gly residues" evidence="7">
    <location>
        <begin position="120"/>
        <end position="138"/>
    </location>
</feature>
<evidence type="ECO:0000256" key="1">
    <source>
        <dbReference type="ARBA" id="ARBA00007161"/>
    </source>
</evidence>
<dbReference type="AlphaFoldDB" id="A0A2P5BKI2"/>
<keyword evidence="2 5" id="KW-1003">Cell membrane</keyword>
<feature type="region of interest" description="Disordered" evidence="7">
    <location>
        <begin position="74"/>
        <end position="138"/>
    </location>
</feature>
<dbReference type="Gene3D" id="3.30.479.30">
    <property type="entry name" value="Band 7 domain"/>
    <property type="match status" value="1"/>
</dbReference>
<evidence type="ECO:0000256" key="4">
    <source>
        <dbReference type="ARBA" id="ARBA00023136"/>
    </source>
</evidence>
<comment type="subcellular location">
    <subcellularLocation>
        <location evidence="5">Cell membrane</location>
        <topology evidence="5">Lipid-anchor</topology>
    </subcellularLocation>
    <subcellularLocation>
        <location evidence="5">Membrane</location>
        <location evidence="5">Caveola</location>
    </subcellularLocation>
</comment>
<dbReference type="InterPro" id="IPR001107">
    <property type="entry name" value="Band_7"/>
</dbReference>
<evidence type="ECO:0000256" key="3">
    <source>
        <dbReference type="ARBA" id="ARBA00023054"/>
    </source>
</evidence>
<dbReference type="PANTHER" id="PTHR13806">
    <property type="entry name" value="FLOTILLIN-RELATED"/>
    <property type="match status" value="1"/>
</dbReference>
<keyword evidence="10" id="KW-1185">Reference proteome</keyword>
<keyword evidence="3 6" id="KW-0175">Coiled coil</keyword>
<proteinExistence type="inferred from homology"/>
<feature type="coiled-coil region" evidence="6">
    <location>
        <begin position="333"/>
        <end position="367"/>
    </location>
</feature>
<dbReference type="PANTHER" id="PTHR13806:SF31">
    <property type="entry name" value="FLOTILLIN-LIKE PROTEIN 1-RELATED"/>
    <property type="match status" value="1"/>
</dbReference>
<reference evidence="10" key="1">
    <citation type="submission" date="2016-06" db="EMBL/GenBank/DDBJ databases">
        <title>Parallel loss of symbiosis genes in relatives of nitrogen-fixing non-legume Parasponia.</title>
        <authorList>
            <person name="Van Velzen R."/>
            <person name="Holmer R."/>
            <person name="Bu F."/>
            <person name="Rutten L."/>
            <person name="Van Zeijl A."/>
            <person name="Liu W."/>
            <person name="Santuari L."/>
            <person name="Cao Q."/>
            <person name="Sharma T."/>
            <person name="Shen D."/>
            <person name="Roswanjaya Y."/>
            <person name="Wardhani T."/>
            <person name="Kalhor M.S."/>
            <person name="Jansen J."/>
            <person name="Van den Hoogen J."/>
            <person name="Gungor B."/>
            <person name="Hartog M."/>
            <person name="Hontelez J."/>
            <person name="Verver J."/>
            <person name="Yang W.-C."/>
            <person name="Schijlen E."/>
            <person name="Repin R."/>
            <person name="Schilthuizen M."/>
            <person name="Schranz E."/>
            <person name="Heidstra R."/>
            <person name="Miyata K."/>
            <person name="Fedorova E."/>
            <person name="Kohlen W."/>
            <person name="Bisseling T."/>
            <person name="Smit S."/>
            <person name="Geurts R."/>
        </authorList>
    </citation>
    <scope>NUCLEOTIDE SEQUENCE [LARGE SCALE GENOMIC DNA]</scope>
    <source>
        <strain evidence="10">cv. RG33-2</strain>
    </source>
</reference>
<dbReference type="GO" id="GO:0005901">
    <property type="term" value="C:caveola"/>
    <property type="evidence" value="ECO:0007669"/>
    <property type="project" value="UniProtKB-SubCell"/>
</dbReference>
<dbReference type="Proteomes" id="UP000237000">
    <property type="component" value="Unassembled WGS sequence"/>
</dbReference>
<accession>A0A2P5BKI2</accession>
<evidence type="ECO:0000256" key="2">
    <source>
        <dbReference type="ARBA" id="ARBA00022475"/>
    </source>
</evidence>
<organism evidence="9 10">
    <name type="scientific">Trema orientale</name>
    <name type="common">Charcoal tree</name>
    <name type="synonym">Celtis orientalis</name>
    <dbReference type="NCBI Taxonomy" id="63057"/>
    <lineage>
        <taxon>Eukaryota</taxon>
        <taxon>Viridiplantae</taxon>
        <taxon>Streptophyta</taxon>
        <taxon>Embryophyta</taxon>
        <taxon>Tracheophyta</taxon>
        <taxon>Spermatophyta</taxon>
        <taxon>Magnoliopsida</taxon>
        <taxon>eudicotyledons</taxon>
        <taxon>Gunneridae</taxon>
        <taxon>Pentapetalae</taxon>
        <taxon>rosids</taxon>
        <taxon>fabids</taxon>
        <taxon>Rosales</taxon>
        <taxon>Cannabaceae</taxon>
        <taxon>Trema</taxon>
    </lineage>
</organism>
<sequence>MFRYRIAGPAEYLAITGRGIEDIKITKKAVIWPFQKYIRFDVNPVTYRTEVDAMSKDKISFVISVVFTVGAQDRSNTRTERGNNGNGGGNNGTGGGNNGTGGGNNDGRGGNNDGQSGNNDGRGGNNDGRGGNNDGRGGNTDALLRYAKFISANEKNKRPQQIKELVESIVEGETRSLAGSIMLESLFDDPKKLQTEILRNVQAQIQTFGLYIYNANVDVKAHDFFSHTRQCTHMEAANTARINTAQAKARGEVGAKQCEAEILQNAATVDSEIRRMQLDAKKQEIKARTELKSLENENEAQLLESVMALAEKTKSAQLAKVRARHEVEREEASARYALELQEADLEMKKKQKEAEADLKKQKEAEADLYKSCLAAQALEKSSAAEGLYLKTLMQELRGDYAAVRDYLMIEHNIFQEMAKVNAKAINGLQPKISIWSTKPGVNGDENASGMKDVASVFSTIPPLFKTVKEQTCMIPPTWLGSSPD</sequence>
<dbReference type="Pfam" id="PF01145">
    <property type="entry name" value="Band_7"/>
    <property type="match status" value="1"/>
</dbReference>
<evidence type="ECO:0000256" key="7">
    <source>
        <dbReference type="SAM" id="MobiDB-lite"/>
    </source>
</evidence>
<name>A0A2P5BKI2_TREOI</name>
<comment type="similarity">
    <text evidence="1 5">Belongs to the band 7/mec-2 family. Flotillin subfamily.</text>
</comment>
<evidence type="ECO:0000256" key="6">
    <source>
        <dbReference type="SAM" id="Coils"/>
    </source>
</evidence>
<evidence type="ECO:0000256" key="5">
    <source>
        <dbReference type="RuleBase" id="RU366054"/>
    </source>
</evidence>
<gene>
    <name evidence="9" type="ORF">TorRG33x02_318060</name>
</gene>
<comment type="caution">
    <text evidence="9">The sequence shown here is derived from an EMBL/GenBank/DDBJ whole genome shotgun (WGS) entry which is preliminary data.</text>
</comment>
<evidence type="ECO:0000313" key="10">
    <source>
        <dbReference type="Proteomes" id="UP000237000"/>
    </source>
</evidence>
<dbReference type="OrthoDB" id="6080404at2759"/>
<dbReference type="SUPFAM" id="SSF117892">
    <property type="entry name" value="Band 7/SPFH domain"/>
    <property type="match status" value="1"/>
</dbReference>